<protein>
    <recommendedName>
        <fullName evidence="3">Alpha-galactosidase NEW3 domain-containing protein</fullName>
    </recommendedName>
</protein>
<proteinExistence type="predicted"/>
<evidence type="ECO:0000256" key="2">
    <source>
        <dbReference type="SAM" id="SignalP"/>
    </source>
</evidence>
<comment type="cofactor">
    <cofactor evidence="1">
        <name>Zn(2+)</name>
        <dbReference type="ChEBI" id="CHEBI:29105"/>
    </cofactor>
</comment>
<feature type="domain" description="Alpha-galactosidase NEW3" evidence="3">
    <location>
        <begin position="389"/>
        <end position="450"/>
    </location>
</feature>
<dbReference type="InterPro" id="IPR024078">
    <property type="entry name" value="LmbE-like_dom_sf"/>
</dbReference>
<gene>
    <name evidence="4" type="ORF">AF331_19105</name>
</gene>
<dbReference type="InterPro" id="IPR018905">
    <property type="entry name" value="A-galactase_NEW3"/>
</dbReference>
<comment type="caution">
    <text evidence="4">The sequence shown here is derived from an EMBL/GenBank/DDBJ whole genome shotgun (WGS) entry which is preliminary data.</text>
</comment>
<sequence length="829" mass="93119">MKKLICLLIAFLLVLPMNPLARENEDPDLWSALKPLETTVTFLNTGAHPDDERSDFLAYLSRGLGVKTSSLIANRGEGGQNEIGQELDNALGIIRSREMIEAAKVTGVKAYHLSETTSDPIYDFGFSKTPDETLSKWGEDLTYERLIRFIRTYQPDIVMPSFRDVDSQHGHHRAISILTQRAFEDAADPNVYPEHLEEGLSPWKIKKLYLPAESKESATSSIEIGMLDDIYGKSYPQIGEESRFLHKSQGMGSEIPVAPRQVHLELVKSRDASSGKDQLFKGIPYEFNEWAAELPKKEKSLVKQYQKLQGQLERTISSYPDRSEAFREAQKSLKLVEKATKMTRKAKLDSGLKEDLLHKLSLKEEQLMNVSYLSSDLDVQATSESNVLTGGQQVKVEVNLKNDGKHVLKNADVTLDTPFHFSKKTKKKNLKPGEERTFTFKVDVPEDAETYHPYEEPVIQALVTFRSGSVETVKKEELNGTIAVLPDVGLTMSPEDLVVNTADVKTDVPVSVEVTNYKQGKSTAAVSLDVPEGWTVTPSSVDIHFKDHKEKKSADFVLHPPAEIEEGDFKVEAHANVDGKTFGTTVQEITYSHIGTFYYQYDAGINGVSFELLTPEGMKVGYIESGFDQVADYLSNVGMDITRLTDKDLASGDLSEFDTIVTGIRAYLSRDALNENNDRLKAYVEEGGHLVVQYHKPNDRWDAATTAPYPLTIGNPSIRWRVTDENADVEILKPESSLFSYPNALSENDWDNWVQERGLYYPMDWDSRYETFVRMNDPGEESFDGGILMAPYGEGTYLYTNLVFYRQIQGQVPGGYRIFTNLLSYGQGD</sequence>
<dbReference type="STRING" id="189381.GCA_900166615_00400"/>
<feature type="signal peptide" evidence="2">
    <location>
        <begin position="1"/>
        <end position="21"/>
    </location>
</feature>
<reference evidence="5" key="1">
    <citation type="submission" date="2015-07" db="EMBL/GenBank/DDBJ databases">
        <title>Fjat-14235 jcm11544.</title>
        <authorList>
            <person name="Liu B."/>
            <person name="Wang J."/>
            <person name="Zhu Y."/>
            <person name="Liu G."/>
            <person name="Chen Q."/>
            <person name="Chen Z."/>
            <person name="Lan J."/>
            <person name="Che J."/>
            <person name="Ge C."/>
            <person name="Shi H."/>
            <person name="Pan Z."/>
            <person name="Liu X."/>
        </authorList>
    </citation>
    <scope>NUCLEOTIDE SEQUENCE [LARGE SCALE GENOMIC DNA]</scope>
    <source>
        <strain evidence="5">JCM 11544</strain>
    </source>
</reference>
<dbReference type="Gene3D" id="2.60.40.10">
    <property type="entry name" value="Immunoglobulins"/>
    <property type="match status" value="1"/>
</dbReference>
<dbReference type="RefSeq" id="WP_053429597.1">
    <property type="nucleotide sequence ID" value="NZ_LGUE01000008.1"/>
</dbReference>
<dbReference type="Pfam" id="PF10633">
    <property type="entry name" value="NPCBM_assoc"/>
    <property type="match status" value="1"/>
</dbReference>
<dbReference type="EMBL" id="LGUE01000008">
    <property type="protein sequence ID" value="KON82951.1"/>
    <property type="molecule type" value="Genomic_DNA"/>
</dbReference>
<accession>A0A0M0G0H5</accession>
<name>A0A0M0G0H5_9BACI</name>
<dbReference type="InterPro" id="IPR013783">
    <property type="entry name" value="Ig-like_fold"/>
</dbReference>
<evidence type="ECO:0000259" key="3">
    <source>
        <dbReference type="Pfam" id="PF10633"/>
    </source>
</evidence>
<dbReference type="PATRIC" id="fig|189381.12.peg.3330"/>
<organism evidence="4 5">
    <name type="scientific">Rossellomorea marisflavi</name>
    <dbReference type="NCBI Taxonomy" id="189381"/>
    <lineage>
        <taxon>Bacteria</taxon>
        <taxon>Bacillati</taxon>
        <taxon>Bacillota</taxon>
        <taxon>Bacilli</taxon>
        <taxon>Bacillales</taxon>
        <taxon>Bacillaceae</taxon>
        <taxon>Rossellomorea</taxon>
    </lineage>
</organism>
<dbReference type="AlphaFoldDB" id="A0A0M0G0H5"/>
<dbReference type="Pfam" id="PF02585">
    <property type="entry name" value="PIG-L"/>
    <property type="match status" value="1"/>
</dbReference>
<keyword evidence="2" id="KW-0732">Signal</keyword>
<evidence type="ECO:0000313" key="5">
    <source>
        <dbReference type="Proteomes" id="UP000037405"/>
    </source>
</evidence>
<evidence type="ECO:0000313" key="4">
    <source>
        <dbReference type="EMBL" id="KON82951.1"/>
    </source>
</evidence>
<dbReference type="OrthoDB" id="9759749at2"/>
<dbReference type="Proteomes" id="UP000037405">
    <property type="component" value="Unassembled WGS sequence"/>
</dbReference>
<dbReference type="SUPFAM" id="SSF102588">
    <property type="entry name" value="LmbE-like"/>
    <property type="match status" value="1"/>
</dbReference>
<dbReference type="SUPFAM" id="SSF52317">
    <property type="entry name" value="Class I glutamine amidotransferase-like"/>
    <property type="match status" value="1"/>
</dbReference>
<dbReference type="Gene3D" id="3.40.50.10320">
    <property type="entry name" value="LmbE-like"/>
    <property type="match status" value="1"/>
</dbReference>
<feature type="chain" id="PRO_5005599186" description="Alpha-galactosidase NEW3 domain-containing protein" evidence="2">
    <location>
        <begin position="22"/>
        <end position="829"/>
    </location>
</feature>
<dbReference type="InterPro" id="IPR003737">
    <property type="entry name" value="GlcNAc_PI_deacetylase-related"/>
</dbReference>
<evidence type="ECO:0000256" key="1">
    <source>
        <dbReference type="ARBA" id="ARBA00001947"/>
    </source>
</evidence>
<dbReference type="InterPro" id="IPR029062">
    <property type="entry name" value="Class_I_gatase-like"/>
</dbReference>
<keyword evidence="5" id="KW-1185">Reference proteome</keyword>